<dbReference type="EMBL" id="JAVDYJ010000001">
    <property type="protein sequence ID" value="MDR7346272.1"/>
    <property type="molecule type" value="Genomic_DNA"/>
</dbReference>
<dbReference type="PANTHER" id="PTHR21237">
    <property type="entry name" value="GRPE PROTEIN"/>
    <property type="match status" value="1"/>
</dbReference>
<protein>
    <recommendedName>
        <fullName evidence="3 4">Protein GrpE</fullName>
    </recommendedName>
    <alternativeName>
        <fullName evidence="3">HSP-70 cofactor</fullName>
    </alternativeName>
</protein>
<dbReference type="InterPro" id="IPR000740">
    <property type="entry name" value="GrpE"/>
</dbReference>
<dbReference type="SUPFAM" id="SSF51064">
    <property type="entry name" value="Head domain of nucleotide exchange factor GrpE"/>
    <property type="match status" value="1"/>
</dbReference>
<gene>
    <name evidence="3" type="primary">grpE</name>
    <name evidence="8" type="ORF">J2S62_000529</name>
</gene>
<dbReference type="Pfam" id="PF01025">
    <property type="entry name" value="GrpE"/>
    <property type="match status" value="1"/>
</dbReference>
<dbReference type="Gene3D" id="2.30.22.10">
    <property type="entry name" value="Head domain of nucleotide exchange factor GrpE"/>
    <property type="match status" value="1"/>
</dbReference>
<evidence type="ECO:0000313" key="8">
    <source>
        <dbReference type="EMBL" id="MDR7346272.1"/>
    </source>
</evidence>
<feature type="compositionally biased region" description="Basic and acidic residues" evidence="7">
    <location>
        <begin position="7"/>
        <end position="30"/>
    </location>
</feature>
<accession>A0ABU2AY35</accession>
<keyword evidence="3" id="KW-0963">Cytoplasm</keyword>
<evidence type="ECO:0000256" key="4">
    <source>
        <dbReference type="RuleBase" id="RU000639"/>
    </source>
</evidence>
<dbReference type="PRINTS" id="PR00773">
    <property type="entry name" value="GRPEPROTEIN"/>
</dbReference>
<organism evidence="8 9">
    <name type="scientific">Enteractinococcus fodinae</name>
    <dbReference type="NCBI Taxonomy" id="684663"/>
    <lineage>
        <taxon>Bacteria</taxon>
        <taxon>Bacillati</taxon>
        <taxon>Actinomycetota</taxon>
        <taxon>Actinomycetes</taxon>
        <taxon>Micrococcales</taxon>
        <taxon>Micrococcaceae</taxon>
    </lineage>
</organism>
<comment type="function">
    <text evidence="3 4">Participates actively in the response to hyperosmotic and heat shock by preventing the aggregation of stress-denatured proteins, in association with DnaK and GrpE. It is the nucleotide exchange factor for DnaK and may function as a thermosensor. Unfolded proteins bind initially to DnaJ; upon interaction with the DnaJ-bound protein, DnaK hydrolyzes its bound ATP, resulting in the formation of a stable complex. GrpE releases ADP from DnaK; ATP binding to DnaK triggers the release of the substrate protein, thus completing the reaction cycle. Several rounds of ATP-dependent interactions between DnaJ, DnaK and GrpE are required for fully efficient folding.</text>
</comment>
<evidence type="ECO:0000256" key="7">
    <source>
        <dbReference type="SAM" id="MobiDB-lite"/>
    </source>
</evidence>
<keyword evidence="6" id="KW-0175">Coiled coil</keyword>
<dbReference type="HAMAP" id="MF_01151">
    <property type="entry name" value="GrpE"/>
    <property type="match status" value="1"/>
</dbReference>
<keyword evidence="2 3" id="KW-0143">Chaperone</keyword>
<name>A0ABU2AY35_9MICC</name>
<dbReference type="PANTHER" id="PTHR21237:SF23">
    <property type="entry name" value="GRPE PROTEIN HOMOLOG, MITOCHONDRIAL"/>
    <property type="match status" value="1"/>
</dbReference>
<evidence type="ECO:0000256" key="6">
    <source>
        <dbReference type="SAM" id="Coils"/>
    </source>
</evidence>
<evidence type="ECO:0000256" key="1">
    <source>
        <dbReference type="ARBA" id="ARBA00009054"/>
    </source>
</evidence>
<comment type="caution">
    <text evidence="8">The sequence shown here is derived from an EMBL/GenBank/DDBJ whole genome shotgun (WGS) entry which is preliminary data.</text>
</comment>
<evidence type="ECO:0000313" key="9">
    <source>
        <dbReference type="Proteomes" id="UP001183794"/>
    </source>
</evidence>
<feature type="compositionally biased region" description="Acidic residues" evidence="7">
    <location>
        <begin position="73"/>
        <end position="82"/>
    </location>
</feature>
<evidence type="ECO:0000256" key="2">
    <source>
        <dbReference type="ARBA" id="ARBA00023186"/>
    </source>
</evidence>
<proteinExistence type="inferred from homology"/>
<dbReference type="Proteomes" id="UP001183794">
    <property type="component" value="Unassembled WGS sequence"/>
</dbReference>
<reference evidence="8 9" key="1">
    <citation type="submission" date="2023-07" db="EMBL/GenBank/DDBJ databases">
        <title>Sequencing the genomes of 1000 actinobacteria strains.</title>
        <authorList>
            <person name="Klenk H.-P."/>
        </authorList>
    </citation>
    <scope>NUCLEOTIDE SEQUENCE [LARGE SCALE GENOMIC DNA]</scope>
    <source>
        <strain evidence="8 9">DSM 22966</strain>
    </source>
</reference>
<dbReference type="CDD" id="cd00446">
    <property type="entry name" value="GrpE"/>
    <property type="match status" value="1"/>
</dbReference>
<evidence type="ECO:0000256" key="3">
    <source>
        <dbReference type="HAMAP-Rule" id="MF_01151"/>
    </source>
</evidence>
<dbReference type="PROSITE" id="PS01071">
    <property type="entry name" value="GRPE"/>
    <property type="match status" value="1"/>
</dbReference>
<feature type="compositionally biased region" description="Low complexity" evidence="7">
    <location>
        <begin position="31"/>
        <end position="47"/>
    </location>
</feature>
<evidence type="ECO:0000256" key="5">
    <source>
        <dbReference type="RuleBase" id="RU004478"/>
    </source>
</evidence>
<comment type="subcellular location">
    <subcellularLocation>
        <location evidence="3">Cytoplasm</location>
    </subcellularLocation>
</comment>
<dbReference type="RefSeq" id="WP_310171059.1">
    <property type="nucleotide sequence ID" value="NZ_BAABHE010000002.1"/>
</dbReference>
<comment type="subunit">
    <text evidence="3">Homodimer.</text>
</comment>
<dbReference type="Gene3D" id="3.90.20.20">
    <property type="match status" value="1"/>
</dbReference>
<comment type="similarity">
    <text evidence="1 3 5">Belongs to the GrpE family.</text>
</comment>
<dbReference type="InterPro" id="IPR013805">
    <property type="entry name" value="GrpE_CC"/>
</dbReference>
<dbReference type="InterPro" id="IPR009012">
    <property type="entry name" value="GrpE_head"/>
</dbReference>
<keyword evidence="9" id="KW-1185">Reference proteome</keyword>
<keyword evidence="3 4" id="KW-0346">Stress response</keyword>
<feature type="region of interest" description="Disordered" evidence="7">
    <location>
        <begin position="1"/>
        <end position="82"/>
    </location>
</feature>
<dbReference type="SUPFAM" id="SSF58014">
    <property type="entry name" value="Coiled-coil domain of nucleotide exchange factor GrpE"/>
    <property type="match status" value="1"/>
</dbReference>
<sequence length="228" mass="25360">MTDQSNNEEHEPIRFTDKRRIDPETGELRDQSAQQDQQDQTGQQDQAAETENEEHADPLSQVEDILNAAGAEAETDSGEEAVDEAATTDEAAELRGDLQRLQAEFVNYRRRVERDRDVAKDNATYSMLEAMLPVLDDIDAAEAAGDLDGPFAAIARKLQNTLEGFGLVKHDGDALVGEPFDPVHHEAMLRQPSDEVAEEHIVQVFRNGYLYNERVLRAAQVMVSAGQE</sequence>
<feature type="coiled-coil region" evidence="6">
    <location>
        <begin position="84"/>
        <end position="118"/>
    </location>
</feature>